<gene>
    <name evidence="2" type="ORF">GGR06_003305</name>
</gene>
<dbReference type="Pfam" id="PF03729">
    <property type="entry name" value="DUF308"/>
    <property type="match status" value="2"/>
</dbReference>
<keyword evidence="3" id="KW-1185">Reference proteome</keyword>
<dbReference type="GO" id="GO:0005886">
    <property type="term" value="C:plasma membrane"/>
    <property type="evidence" value="ECO:0007669"/>
    <property type="project" value="TreeGrafter"/>
</dbReference>
<dbReference type="PANTHER" id="PTHR34989">
    <property type="entry name" value="PROTEIN HDED"/>
    <property type="match status" value="1"/>
</dbReference>
<reference evidence="2" key="1">
    <citation type="submission" date="2020-08" db="EMBL/GenBank/DDBJ databases">
        <title>Genomic Encyclopedia of Type Strains, Phase IV (KMG-IV): sequencing the most valuable type-strain genomes for metagenomic binning, comparative biology and taxonomic classification.</title>
        <authorList>
            <person name="Goeker M."/>
        </authorList>
    </citation>
    <scope>NUCLEOTIDE SEQUENCE [LARGE SCALE GENOMIC DNA]</scope>
    <source>
        <strain evidence="2">DSM 105720</strain>
    </source>
</reference>
<evidence type="ECO:0000313" key="3">
    <source>
        <dbReference type="Proteomes" id="UP000560658"/>
    </source>
</evidence>
<feature type="transmembrane region" description="Helical" evidence="1">
    <location>
        <begin position="88"/>
        <end position="108"/>
    </location>
</feature>
<evidence type="ECO:0000256" key="1">
    <source>
        <dbReference type="SAM" id="Phobius"/>
    </source>
</evidence>
<feature type="transmembrane region" description="Helical" evidence="1">
    <location>
        <begin position="143"/>
        <end position="166"/>
    </location>
</feature>
<feature type="transmembrane region" description="Helical" evidence="1">
    <location>
        <begin position="120"/>
        <end position="137"/>
    </location>
</feature>
<keyword evidence="1" id="KW-1133">Transmembrane helix</keyword>
<dbReference type="InterPro" id="IPR005325">
    <property type="entry name" value="DUF308_memb"/>
</dbReference>
<dbReference type="RefSeq" id="WP_044165015.1">
    <property type="nucleotide sequence ID" value="NZ_JACIER010000015.1"/>
</dbReference>
<dbReference type="InterPro" id="IPR052712">
    <property type="entry name" value="Acid_resist_chaperone_HdeD"/>
</dbReference>
<feature type="transmembrane region" description="Helical" evidence="1">
    <location>
        <begin position="7"/>
        <end position="25"/>
    </location>
</feature>
<keyword evidence="1" id="KW-0812">Transmembrane</keyword>
<accession>A0A840D383</accession>
<dbReference type="EMBL" id="JACIER010000015">
    <property type="protein sequence ID" value="MBB4045491.1"/>
    <property type="molecule type" value="Genomic_DNA"/>
</dbReference>
<name>A0A840D383_9BACE</name>
<keyword evidence="1" id="KW-0472">Membrane</keyword>
<comment type="caution">
    <text evidence="2">The sequence shown here is derived from an EMBL/GenBank/DDBJ whole genome shotgun (WGS) entry which is preliminary data.</text>
</comment>
<dbReference type="Proteomes" id="UP000560658">
    <property type="component" value="Unassembled WGS sequence"/>
</dbReference>
<dbReference type="AlphaFoldDB" id="A0A840D383"/>
<evidence type="ECO:0000313" key="2">
    <source>
        <dbReference type="EMBL" id="MBB4045491.1"/>
    </source>
</evidence>
<dbReference type="PANTHER" id="PTHR34989:SF1">
    <property type="entry name" value="PROTEIN HDED"/>
    <property type="match status" value="1"/>
</dbReference>
<proteinExistence type="predicted"/>
<organism evidence="2 3">
    <name type="scientific">Bacteroides reticulotermitis</name>
    <dbReference type="NCBI Taxonomy" id="1133319"/>
    <lineage>
        <taxon>Bacteria</taxon>
        <taxon>Pseudomonadati</taxon>
        <taxon>Bacteroidota</taxon>
        <taxon>Bacteroidia</taxon>
        <taxon>Bacteroidales</taxon>
        <taxon>Bacteroidaceae</taxon>
        <taxon>Bacteroides</taxon>
    </lineage>
</organism>
<feature type="transmembrane region" description="Helical" evidence="1">
    <location>
        <begin position="31"/>
        <end position="52"/>
    </location>
</feature>
<protein>
    <submittedName>
        <fullName evidence="2">Uncharacterized membrane protein HdeD (DUF308 family)</fullName>
    </submittedName>
</protein>
<feature type="transmembrane region" description="Helical" evidence="1">
    <location>
        <begin position="64"/>
        <end position="82"/>
    </location>
</feature>
<sequence>MKSMNYSLLRAICAFVIGLVLVLWPDAAVNYLVITIGVLFLIPGIISIIGYFATKSEDGIPKRFPIEGVGSLLFGLWLVVMPGFFTDILMFILGFILVLGGVQQIASLITARRWMRVPMAFYIVPTLILIAGLVALFNPTGAINTAFMIIGVSSLVYAVSELVNWFKFSRRRPKKPVNAVADIEDAQIIE</sequence>